<keyword evidence="1" id="KW-0413">Isomerase</keyword>
<sequence length="254" mass="28542">MRAIIAAPSFVWPEHIAGNCLRLCEHVDEVGLLFLESQTCLAYTDHDLPKFLGETGLRFHVHLPLDLPWCEGPERVWQVIWGLQKKAAFLNPWGVVLHPPSMVGIRSLQEEVIDPLASVADQWLQSGAQAESLLLENTRENDLIALWPLIQALKLGICLDLGHLLAYGQGMHNIPGVWPHVRMVHLSAPGPHGEHFSLRKLDDRGFALMQEILRQIDPGCVLMVEVFDPKDFLESLHILLALIGSENDHPDSRR</sequence>
<dbReference type="InterPro" id="IPR036237">
    <property type="entry name" value="Xyl_isomerase-like_sf"/>
</dbReference>
<dbReference type="NCBIfam" id="NF041277">
    <property type="entry name" value="coba_remo_CbiR"/>
    <property type="match status" value="1"/>
</dbReference>
<protein>
    <submittedName>
        <fullName evidence="1">Sugar phosphate isomerase/epimerase</fullName>
    </submittedName>
</protein>
<dbReference type="SUPFAM" id="SSF51658">
    <property type="entry name" value="Xylose isomerase-like"/>
    <property type="match status" value="1"/>
</dbReference>
<reference evidence="1 2" key="1">
    <citation type="submission" date="2016-10" db="EMBL/GenBank/DDBJ databases">
        <authorList>
            <person name="de Groot N.N."/>
        </authorList>
    </citation>
    <scope>NUCLEOTIDE SEQUENCE [LARGE SCALE GENOMIC DNA]</scope>
    <source>
        <strain evidence="1 2">ASO4-2</strain>
    </source>
</reference>
<evidence type="ECO:0000313" key="1">
    <source>
        <dbReference type="EMBL" id="SDB17159.1"/>
    </source>
</evidence>
<gene>
    <name evidence="1" type="ORF">SAMN05660653_00810</name>
</gene>
<dbReference type="Gene3D" id="3.20.20.150">
    <property type="entry name" value="Divalent-metal-dependent TIM barrel enzymes"/>
    <property type="match status" value="1"/>
</dbReference>
<dbReference type="EMBL" id="FMXO01000004">
    <property type="protein sequence ID" value="SDB17159.1"/>
    <property type="molecule type" value="Genomic_DNA"/>
</dbReference>
<name>A0A1G6B9B7_9BACT</name>
<dbReference type="GO" id="GO:0016853">
    <property type="term" value="F:isomerase activity"/>
    <property type="evidence" value="ECO:0007669"/>
    <property type="project" value="UniProtKB-KW"/>
</dbReference>
<evidence type="ECO:0000313" key="2">
    <source>
        <dbReference type="Proteomes" id="UP000198771"/>
    </source>
</evidence>
<proteinExistence type="predicted"/>
<keyword evidence="2" id="KW-1185">Reference proteome</keyword>
<dbReference type="AlphaFoldDB" id="A0A1G6B9B7"/>
<dbReference type="Proteomes" id="UP000198771">
    <property type="component" value="Unassembled WGS sequence"/>
</dbReference>
<organism evidence="1 2">
    <name type="scientific">Desulfonatronum thiosulfatophilum</name>
    <dbReference type="NCBI Taxonomy" id="617002"/>
    <lineage>
        <taxon>Bacteria</taxon>
        <taxon>Pseudomonadati</taxon>
        <taxon>Thermodesulfobacteriota</taxon>
        <taxon>Desulfovibrionia</taxon>
        <taxon>Desulfovibrionales</taxon>
        <taxon>Desulfonatronaceae</taxon>
        <taxon>Desulfonatronum</taxon>
    </lineage>
</organism>
<dbReference type="STRING" id="617002.SAMN05660653_00810"/>
<dbReference type="RefSeq" id="WP_092117497.1">
    <property type="nucleotide sequence ID" value="NZ_FMXO01000004.1"/>
</dbReference>
<accession>A0A1G6B9B7</accession>